<protein>
    <submittedName>
        <fullName evidence="1">Xanthine dehydrogenase family protein</fullName>
    </submittedName>
</protein>
<reference evidence="1" key="1">
    <citation type="submission" date="2019-08" db="EMBL/GenBank/DDBJ databases">
        <title>Genome sequence of Clostridiales bacterium MT110.</title>
        <authorList>
            <person name="Cao J."/>
        </authorList>
    </citation>
    <scope>NUCLEOTIDE SEQUENCE</scope>
    <source>
        <strain evidence="1">MT110</strain>
    </source>
</reference>
<name>A0ACD1A6Z8_9FIRM</name>
<gene>
    <name evidence="1" type="ORF">FRZ06_01745</name>
</gene>
<evidence type="ECO:0000313" key="1">
    <source>
        <dbReference type="EMBL" id="QOX62161.1"/>
    </source>
</evidence>
<proteinExistence type="predicted"/>
<evidence type="ECO:0000313" key="2">
    <source>
        <dbReference type="Proteomes" id="UP000594014"/>
    </source>
</evidence>
<accession>A0ACD1A6Z8</accession>
<dbReference type="EMBL" id="CP042469">
    <property type="protein sequence ID" value="QOX62161.1"/>
    <property type="molecule type" value="Genomic_DNA"/>
</dbReference>
<keyword evidence="2" id="KW-1185">Reference proteome</keyword>
<organism evidence="1 2">
    <name type="scientific">Anoxybacterium hadale</name>
    <dbReference type="NCBI Taxonomy" id="3408580"/>
    <lineage>
        <taxon>Bacteria</taxon>
        <taxon>Bacillati</taxon>
        <taxon>Bacillota</taxon>
        <taxon>Clostridia</taxon>
        <taxon>Peptostreptococcales</taxon>
        <taxon>Anaerovoracaceae</taxon>
        <taxon>Anoxybacterium</taxon>
    </lineage>
</organism>
<sequence length="792" mass="84896">MEQENTRPVDRQDAYGKITGKARYVDDLKFPGMLYVHTVRCPYPHARILGIDGTEALALPGVVKILTAKDVVGRNHLPHDKPVLVSEVAKCVGDGVAVVVAETKALAVKAARLVNVHYEELPAVFTPEEALASGAPPVHGDSNCAITHKTVKGDIKIGFAEADIIIEREYSTQRAMHSALEPDGALVVPEADGITVYCPGKGPFNVKRAVAAACGLSENRVRLIQPAIGGAFGGKDCDINVIASRAAMAAMITGRPCKMTWSREEVLIEGSKRHPFKLKYKIGAKKDGRITAIEINGLADVGAYITKSKATIWRATVEATGPYNIEHVSTTITGAYTNNVYSDAVRGFGSPQVDFASESLMNELARELDMDPLQIRRINAYREGSVTATSQKLRSVNLIECLDKLEEVFPYHAKPNAAESGKVTLTPGKVRGRGISCIFRGEANGAGVTTLDAAAVNMHIERDGSVTVLTGIAEMGQGGSNIVLQMVSKVLGVSIENMKVSPLDTAYLPDSGATVGSRGTITTGNAAVVAAEDARKRIAEVIAEDWGEKPETLIFSDNNIFTKDGNKKISFQDAITICYTRIPGVFGYGWWSLPPVWWDFDRNCGDTYASFNYGACGAEVEIDLTSGKVDIIDLVAIHDVGKILNEPEVKGQIAGGASMALGFAMTEEVEIRKGQVKTLNFDGYLLPTTLDFNNFRPVPLEAKQPGINPLGVKGIGESSTATLAPAVVNAIENALGVRIRNLPADLEKVFAAIQEGERLGTIAGLTSSTMKHGTWAETPDPDWQQHEKGGKS</sequence>
<dbReference type="Proteomes" id="UP000594014">
    <property type="component" value="Chromosome"/>
</dbReference>